<dbReference type="Proteomes" id="UP000322667">
    <property type="component" value="Chromosome D13"/>
</dbReference>
<evidence type="ECO:0000313" key="2">
    <source>
        <dbReference type="Proteomes" id="UP000322667"/>
    </source>
</evidence>
<name>A0A5D2I095_GOSTO</name>
<gene>
    <name evidence="1" type="ORF">ES332_D13G177000v1</name>
</gene>
<sequence>MSSKGKGILGFSPNFPAKEHLVVSPMPDLGHSGVSSRGGSLETVNTSFQVDCPHFDGGNFRGWWSKLEQYFEAKGLGSYVTSRGKYIRLALLFYAQTWRVALVVLGGIC</sequence>
<organism evidence="1 2">
    <name type="scientific">Gossypium tomentosum</name>
    <name type="common">Hawaiian cotton</name>
    <name type="synonym">Gossypium sandvicense</name>
    <dbReference type="NCBI Taxonomy" id="34277"/>
    <lineage>
        <taxon>Eukaryota</taxon>
        <taxon>Viridiplantae</taxon>
        <taxon>Streptophyta</taxon>
        <taxon>Embryophyta</taxon>
        <taxon>Tracheophyta</taxon>
        <taxon>Spermatophyta</taxon>
        <taxon>Magnoliopsida</taxon>
        <taxon>eudicotyledons</taxon>
        <taxon>Gunneridae</taxon>
        <taxon>Pentapetalae</taxon>
        <taxon>rosids</taxon>
        <taxon>malvids</taxon>
        <taxon>Malvales</taxon>
        <taxon>Malvaceae</taxon>
        <taxon>Malvoideae</taxon>
        <taxon>Gossypium</taxon>
    </lineage>
</organism>
<dbReference type="AlphaFoldDB" id="A0A5D2I095"/>
<proteinExistence type="predicted"/>
<accession>A0A5D2I095</accession>
<reference evidence="1 2" key="1">
    <citation type="submission" date="2019-07" db="EMBL/GenBank/DDBJ databases">
        <title>WGS assembly of Gossypium tomentosum.</title>
        <authorList>
            <person name="Chen Z.J."/>
            <person name="Sreedasyam A."/>
            <person name="Ando A."/>
            <person name="Song Q."/>
            <person name="De L."/>
            <person name="Hulse-Kemp A."/>
            <person name="Ding M."/>
            <person name="Ye W."/>
            <person name="Kirkbride R."/>
            <person name="Jenkins J."/>
            <person name="Plott C."/>
            <person name="Lovell J."/>
            <person name="Lin Y.-M."/>
            <person name="Vaughn R."/>
            <person name="Liu B."/>
            <person name="Li W."/>
            <person name="Simpson S."/>
            <person name="Scheffler B."/>
            <person name="Saski C."/>
            <person name="Grover C."/>
            <person name="Hu G."/>
            <person name="Conover J."/>
            <person name="Carlson J."/>
            <person name="Shu S."/>
            <person name="Boston L."/>
            <person name="Williams M."/>
            <person name="Peterson D."/>
            <person name="Mcgee K."/>
            <person name="Jones D."/>
            <person name="Wendel J."/>
            <person name="Stelly D."/>
            <person name="Grimwood J."/>
            <person name="Schmutz J."/>
        </authorList>
    </citation>
    <scope>NUCLEOTIDE SEQUENCE [LARGE SCALE GENOMIC DNA]</scope>
    <source>
        <strain evidence="1">7179.01</strain>
    </source>
</reference>
<keyword evidence="2" id="KW-1185">Reference proteome</keyword>
<protein>
    <submittedName>
        <fullName evidence="1">Uncharacterized protein</fullName>
    </submittedName>
</protein>
<evidence type="ECO:0000313" key="1">
    <source>
        <dbReference type="EMBL" id="TYH35196.1"/>
    </source>
</evidence>
<dbReference type="EMBL" id="CM017635">
    <property type="protein sequence ID" value="TYH35196.1"/>
    <property type="molecule type" value="Genomic_DNA"/>
</dbReference>